<accession>A0A9D1TWW0</accession>
<dbReference type="EMBL" id="DXHQ01000117">
    <property type="protein sequence ID" value="HIW09721.1"/>
    <property type="molecule type" value="Genomic_DNA"/>
</dbReference>
<gene>
    <name evidence="1" type="ORF">H9890_10025</name>
</gene>
<proteinExistence type="predicted"/>
<dbReference type="Pfam" id="PF13189">
    <property type="entry name" value="Cytidylate_kin2"/>
    <property type="match status" value="1"/>
</dbReference>
<sequence length="201" mass="22577">MANTIITLSREYCTGGRFIAQDVADALGVKLYDKELITMAARDSGLSEEAVAASEKRHTHSLLYSLYTMGTDLPLSDQVFILQSRIIKKLAEEGPCVILGRCADYVLRERTDVLHVFVHAPLAWRREYAKTNPIVKATTEKGIRDEIDKTDRQRAAYYNYYTQNRWGDVHNYDLSVNAALGKEACVKMILAAVEAKEKSLG</sequence>
<dbReference type="GO" id="GO:0016301">
    <property type="term" value="F:kinase activity"/>
    <property type="evidence" value="ECO:0007669"/>
    <property type="project" value="UniProtKB-KW"/>
</dbReference>
<dbReference type="Gene3D" id="3.40.50.300">
    <property type="entry name" value="P-loop containing nucleotide triphosphate hydrolases"/>
    <property type="match status" value="1"/>
</dbReference>
<reference evidence="1" key="2">
    <citation type="submission" date="2021-04" db="EMBL/GenBank/DDBJ databases">
        <authorList>
            <person name="Gilroy R."/>
        </authorList>
    </citation>
    <scope>NUCLEOTIDE SEQUENCE</scope>
    <source>
        <strain evidence="1">ChiHcolR34-3080</strain>
    </source>
</reference>
<reference evidence="1" key="1">
    <citation type="journal article" date="2021" name="PeerJ">
        <title>Extensive microbial diversity within the chicken gut microbiome revealed by metagenomics and culture.</title>
        <authorList>
            <person name="Gilroy R."/>
            <person name="Ravi A."/>
            <person name="Getino M."/>
            <person name="Pursley I."/>
            <person name="Horton D.L."/>
            <person name="Alikhan N.F."/>
            <person name="Baker D."/>
            <person name="Gharbi K."/>
            <person name="Hall N."/>
            <person name="Watson M."/>
            <person name="Adriaenssens E.M."/>
            <person name="Foster-Nyarko E."/>
            <person name="Jarju S."/>
            <person name="Secka A."/>
            <person name="Antonio M."/>
            <person name="Oren A."/>
            <person name="Chaudhuri R.R."/>
            <person name="La Ragione R."/>
            <person name="Hildebrand F."/>
            <person name="Pallen M.J."/>
        </authorList>
    </citation>
    <scope>NUCLEOTIDE SEQUENCE</scope>
    <source>
        <strain evidence="1">ChiHcolR34-3080</strain>
    </source>
</reference>
<evidence type="ECO:0000313" key="2">
    <source>
        <dbReference type="Proteomes" id="UP000823933"/>
    </source>
</evidence>
<dbReference type="AlphaFoldDB" id="A0A9D1TWW0"/>
<keyword evidence="1" id="KW-0808">Transferase</keyword>
<keyword evidence="1" id="KW-0418">Kinase</keyword>
<name>A0A9D1TWW0_9FIRM</name>
<protein>
    <submittedName>
        <fullName evidence="1">Cytidylate kinase-like family protein</fullName>
    </submittedName>
</protein>
<organism evidence="1 2">
    <name type="scientific">Candidatus Faecalibacterium intestinigallinarum</name>
    <dbReference type="NCBI Taxonomy" id="2838581"/>
    <lineage>
        <taxon>Bacteria</taxon>
        <taxon>Bacillati</taxon>
        <taxon>Bacillota</taxon>
        <taxon>Clostridia</taxon>
        <taxon>Eubacteriales</taxon>
        <taxon>Oscillospiraceae</taxon>
        <taxon>Faecalibacterium</taxon>
    </lineage>
</organism>
<dbReference type="Proteomes" id="UP000823933">
    <property type="component" value="Unassembled WGS sequence"/>
</dbReference>
<dbReference type="InterPro" id="IPR027417">
    <property type="entry name" value="P-loop_NTPase"/>
</dbReference>
<comment type="caution">
    <text evidence="1">The sequence shown here is derived from an EMBL/GenBank/DDBJ whole genome shotgun (WGS) entry which is preliminary data.</text>
</comment>
<evidence type="ECO:0000313" key="1">
    <source>
        <dbReference type="EMBL" id="HIW09721.1"/>
    </source>
</evidence>